<sequence>MALIIVGVCKVQLTAYLFSLAKYPTAYSFYTCIVSAVLLVPVFILVPSTWGVPTKEMFLGPHYALTLIVLFTTFDLGFTNIALANISAALQQCIAATAPFWTIMIESLLHRRCYHPILYSTVLGLVFGAVLASVATVRSLSVFGAIAAVIAVICSASKFALTHAAFTQQNSTKETSIGPLALLFWVDLLMIPIYMPWVLINGELIDMFKDSSMHANEWWQFTGTAALGGVRALTQYLMLSLVTATSTATANIFTMVLNIMISMTWQPKELLAVSPELFVGIVIVICCSVLYVYLKSSRDACCGVIHEWNGGDKG</sequence>
<proteinExistence type="predicted"/>
<organism evidence="7 8">
    <name type="scientific">Chrysochromulina tobinii</name>
    <dbReference type="NCBI Taxonomy" id="1460289"/>
    <lineage>
        <taxon>Eukaryota</taxon>
        <taxon>Haptista</taxon>
        <taxon>Haptophyta</taxon>
        <taxon>Prymnesiophyceae</taxon>
        <taxon>Prymnesiales</taxon>
        <taxon>Chrysochromulinaceae</taxon>
        <taxon>Chrysochromulina</taxon>
    </lineage>
</organism>
<feature type="transmembrane region" description="Helical" evidence="5">
    <location>
        <begin position="270"/>
        <end position="294"/>
    </location>
</feature>
<feature type="transmembrane region" description="Helical" evidence="5">
    <location>
        <begin position="236"/>
        <end position="258"/>
    </location>
</feature>
<accession>A0A0M0J5G7</accession>
<name>A0A0M0J5G7_9EUKA</name>
<dbReference type="Pfam" id="PF03151">
    <property type="entry name" value="TPT"/>
    <property type="match status" value="1"/>
</dbReference>
<evidence type="ECO:0000259" key="6">
    <source>
        <dbReference type="Pfam" id="PF03151"/>
    </source>
</evidence>
<feature type="transmembrane region" description="Helical" evidence="5">
    <location>
        <begin position="27"/>
        <end position="50"/>
    </location>
</feature>
<keyword evidence="2 5" id="KW-0812">Transmembrane</keyword>
<keyword evidence="3 5" id="KW-1133">Transmembrane helix</keyword>
<feature type="transmembrane region" description="Helical" evidence="5">
    <location>
        <begin position="62"/>
        <end position="83"/>
    </location>
</feature>
<feature type="domain" description="Sugar phosphate transporter" evidence="6">
    <location>
        <begin position="18"/>
        <end position="291"/>
    </location>
</feature>
<evidence type="ECO:0000313" key="8">
    <source>
        <dbReference type="Proteomes" id="UP000037460"/>
    </source>
</evidence>
<reference evidence="8" key="1">
    <citation type="journal article" date="2015" name="PLoS Genet.">
        <title>Genome Sequence and Transcriptome Analyses of Chrysochromulina tobin: Metabolic Tools for Enhanced Algal Fitness in the Prominent Order Prymnesiales (Haptophyceae).</title>
        <authorList>
            <person name="Hovde B.T."/>
            <person name="Deodato C.R."/>
            <person name="Hunsperger H.M."/>
            <person name="Ryken S.A."/>
            <person name="Yost W."/>
            <person name="Jha R.K."/>
            <person name="Patterson J."/>
            <person name="Monnat R.J. Jr."/>
            <person name="Barlow S.B."/>
            <person name="Starkenburg S.R."/>
            <person name="Cattolico R.A."/>
        </authorList>
    </citation>
    <scope>NUCLEOTIDE SEQUENCE</scope>
    <source>
        <strain evidence="8">CCMP291</strain>
    </source>
</reference>
<dbReference type="AlphaFoldDB" id="A0A0M0J5G7"/>
<evidence type="ECO:0000256" key="5">
    <source>
        <dbReference type="SAM" id="Phobius"/>
    </source>
</evidence>
<feature type="transmembrane region" description="Helical" evidence="5">
    <location>
        <begin position="116"/>
        <end position="136"/>
    </location>
</feature>
<evidence type="ECO:0000256" key="3">
    <source>
        <dbReference type="ARBA" id="ARBA00022989"/>
    </source>
</evidence>
<keyword evidence="4 5" id="KW-0472">Membrane</keyword>
<evidence type="ECO:0000256" key="4">
    <source>
        <dbReference type="ARBA" id="ARBA00023136"/>
    </source>
</evidence>
<dbReference type="GO" id="GO:0016020">
    <property type="term" value="C:membrane"/>
    <property type="evidence" value="ECO:0007669"/>
    <property type="project" value="UniProtKB-SubCell"/>
</dbReference>
<evidence type="ECO:0000256" key="1">
    <source>
        <dbReference type="ARBA" id="ARBA00004141"/>
    </source>
</evidence>
<dbReference type="PANTHER" id="PTHR11132">
    <property type="entry name" value="SOLUTE CARRIER FAMILY 35"/>
    <property type="match status" value="1"/>
</dbReference>
<keyword evidence="8" id="KW-1185">Reference proteome</keyword>
<dbReference type="InterPro" id="IPR050186">
    <property type="entry name" value="TPT_transporter"/>
</dbReference>
<comment type="caution">
    <text evidence="7">The sequence shown here is derived from an EMBL/GenBank/DDBJ whole genome shotgun (WGS) entry which is preliminary data.</text>
</comment>
<feature type="transmembrane region" description="Helical" evidence="5">
    <location>
        <begin position="89"/>
        <end position="109"/>
    </location>
</feature>
<dbReference type="OrthoDB" id="417037at2759"/>
<feature type="transmembrane region" description="Helical" evidence="5">
    <location>
        <begin position="142"/>
        <end position="161"/>
    </location>
</feature>
<evidence type="ECO:0000313" key="7">
    <source>
        <dbReference type="EMBL" id="KOO21846.1"/>
    </source>
</evidence>
<dbReference type="EMBL" id="JWZX01003328">
    <property type="protein sequence ID" value="KOO21846.1"/>
    <property type="molecule type" value="Genomic_DNA"/>
</dbReference>
<protein>
    <recommendedName>
        <fullName evidence="6">Sugar phosphate transporter domain-containing protein</fullName>
    </recommendedName>
</protein>
<evidence type="ECO:0000256" key="2">
    <source>
        <dbReference type="ARBA" id="ARBA00022692"/>
    </source>
</evidence>
<dbReference type="Proteomes" id="UP000037460">
    <property type="component" value="Unassembled WGS sequence"/>
</dbReference>
<dbReference type="InterPro" id="IPR004853">
    <property type="entry name" value="Sugar_P_trans_dom"/>
</dbReference>
<gene>
    <name evidence="7" type="ORF">Ctob_003431</name>
</gene>
<comment type="subcellular location">
    <subcellularLocation>
        <location evidence="1">Membrane</location>
        <topology evidence="1">Multi-pass membrane protein</topology>
    </subcellularLocation>
</comment>
<feature type="transmembrane region" description="Helical" evidence="5">
    <location>
        <begin position="182"/>
        <end position="200"/>
    </location>
</feature>